<dbReference type="RefSeq" id="WP_192791891.1">
    <property type="nucleotide sequence ID" value="NZ_JADBEK010000001.1"/>
</dbReference>
<feature type="transmembrane region" description="Helical" evidence="1">
    <location>
        <begin position="74"/>
        <end position="105"/>
    </location>
</feature>
<feature type="transmembrane region" description="Helical" evidence="1">
    <location>
        <begin position="154"/>
        <end position="179"/>
    </location>
</feature>
<evidence type="ECO:0000256" key="1">
    <source>
        <dbReference type="SAM" id="Phobius"/>
    </source>
</evidence>
<dbReference type="EMBL" id="JADBEK010000001">
    <property type="protein sequence ID" value="MBE1592342.1"/>
    <property type="molecule type" value="Genomic_DNA"/>
</dbReference>
<gene>
    <name evidence="2" type="ORF">H4W80_010600</name>
</gene>
<accession>A0ABR9MHH1</accession>
<keyword evidence="1" id="KW-0472">Membrane</keyword>
<feature type="transmembrane region" description="Helical" evidence="1">
    <location>
        <begin position="30"/>
        <end position="54"/>
    </location>
</feature>
<protein>
    <submittedName>
        <fullName evidence="2">Uncharacterized protein</fullName>
    </submittedName>
</protein>
<feature type="transmembrane region" description="Helical" evidence="1">
    <location>
        <begin position="126"/>
        <end position="148"/>
    </location>
</feature>
<evidence type="ECO:0000313" key="3">
    <source>
        <dbReference type="Proteomes" id="UP000633509"/>
    </source>
</evidence>
<organism evidence="2 3">
    <name type="scientific">Nonomuraea angiospora</name>
    <dbReference type="NCBI Taxonomy" id="46172"/>
    <lineage>
        <taxon>Bacteria</taxon>
        <taxon>Bacillati</taxon>
        <taxon>Actinomycetota</taxon>
        <taxon>Actinomycetes</taxon>
        <taxon>Streptosporangiales</taxon>
        <taxon>Streptosporangiaceae</taxon>
        <taxon>Nonomuraea</taxon>
    </lineage>
</organism>
<dbReference type="Proteomes" id="UP000633509">
    <property type="component" value="Unassembled WGS sequence"/>
</dbReference>
<feature type="transmembrane region" description="Helical" evidence="1">
    <location>
        <begin position="238"/>
        <end position="261"/>
    </location>
</feature>
<keyword evidence="3" id="KW-1185">Reference proteome</keyword>
<sequence length="731" mass="76228">MTIPDNVGHIWRTSVLLQSARWTGRHLARLAGPALIASLPAAIVVYLAAMPLVGDAGGLVNGQFALLSALPGPLVGWTVAMGVVSMLAHAVVLPATVLMAAGLMLDRSVSPSAALRTALRRAPAMLAAGAIMLLGWAAIVAAGLGVAWATAQSWLSIFVMVGLAVLAAPFLLAVPAVILEGRSGWRALGRGYRLAGDRLAHAGVALLVGVLGVPALAWQGLVRLMPLLPDSIAAAVTGVGYGLVGVLATAFQGVVLARMFLFLPYESGEKRVSEEVLRLLPDGPPVSARPVRVVAALALPGLLYGGVALTNPLGWVEVSETNVTEGWTLRSRGSGGTGGPSLSAVDLRAVYPGTDLPLTMVMDSVYSSTRLLTCVDAACRDTSFAWARQERTKTGPVGASARLADGRLVLTAWNADPQVRGRLGNAVRLGLLICDGKGCVPPAGGKPLSEPTFYPEGSSVALAVRPDGGLVVVETRRNERPAGRPPSEPGSETVLFTFCDDPACSRPERKMAAELESRFDDSGYRSLAVAVGADDRPVAARLNSRNGALSVITCADADCTTPRVTTARDGRDTEPSYESRVRGGVSMAMRADGRPVIVHRDMRDGSVSLLDCRDRGCARIDPVALAGPSHSTLPAVVTDAAGRTLVAYQDLAAHRIMLAACSDGRCESAAVGRIRYGPGAGLAMTLDGQGRPVIAWTDDNGLRYGSEWALKVTTVLNARILTGPRPEPPAR</sequence>
<keyword evidence="1" id="KW-1133">Transmembrane helix</keyword>
<feature type="transmembrane region" description="Helical" evidence="1">
    <location>
        <begin position="199"/>
        <end position="218"/>
    </location>
</feature>
<keyword evidence="1" id="KW-0812">Transmembrane</keyword>
<proteinExistence type="predicted"/>
<comment type="caution">
    <text evidence="2">The sequence shown here is derived from an EMBL/GenBank/DDBJ whole genome shotgun (WGS) entry which is preliminary data.</text>
</comment>
<name>A0ABR9MHH1_9ACTN</name>
<reference evidence="2 3" key="1">
    <citation type="submission" date="2020-10" db="EMBL/GenBank/DDBJ databases">
        <title>Sequencing the genomes of 1000 actinobacteria strains.</title>
        <authorList>
            <person name="Klenk H.-P."/>
        </authorList>
    </citation>
    <scope>NUCLEOTIDE SEQUENCE [LARGE SCALE GENOMIC DNA]</scope>
    <source>
        <strain evidence="2 3">DSM 43173</strain>
    </source>
</reference>
<evidence type="ECO:0000313" key="2">
    <source>
        <dbReference type="EMBL" id="MBE1592342.1"/>
    </source>
</evidence>